<comment type="subcellular location">
    <subcellularLocation>
        <location evidence="1">Membrane</location>
        <topology evidence="1">Multi-pass membrane protein</topology>
    </subcellularLocation>
</comment>
<keyword evidence="7 10" id="KW-0443">Lipid metabolism</keyword>
<protein>
    <recommendedName>
        <fullName evidence="10">Elongation of very long chain fatty acids protein</fullName>
        <ecNumber evidence="10">2.3.1.199</ecNumber>
    </recommendedName>
    <alternativeName>
        <fullName evidence="10">Very-long-chain 3-oxoacyl-CoA synthase</fullName>
    </alternativeName>
</protein>
<name>A0A9Q0S326_9DIPT</name>
<dbReference type="EMBL" id="WJQU01000002">
    <property type="protein sequence ID" value="KAJ6642148.1"/>
    <property type="molecule type" value="Genomic_DNA"/>
</dbReference>
<gene>
    <name evidence="11" type="primary">Elovl1_1</name>
    <name evidence="11" type="ORF">Bhyg_07095</name>
</gene>
<dbReference type="InterPro" id="IPR030457">
    <property type="entry name" value="ELO_CS"/>
</dbReference>
<feature type="transmembrane region" description="Helical" evidence="10">
    <location>
        <begin position="152"/>
        <end position="171"/>
    </location>
</feature>
<dbReference type="GO" id="GO:0034626">
    <property type="term" value="P:fatty acid elongation, polyunsaturated fatty acid"/>
    <property type="evidence" value="ECO:0007669"/>
    <property type="project" value="TreeGrafter"/>
</dbReference>
<evidence type="ECO:0000256" key="7">
    <source>
        <dbReference type="ARBA" id="ARBA00023098"/>
    </source>
</evidence>
<dbReference type="GO" id="GO:0005789">
    <property type="term" value="C:endoplasmic reticulum membrane"/>
    <property type="evidence" value="ECO:0007669"/>
    <property type="project" value="TreeGrafter"/>
</dbReference>
<feature type="transmembrane region" description="Helical" evidence="10">
    <location>
        <begin position="220"/>
        <end position="238"/>
    </location>
</feature>
<comment type="caution">
    <text evidence="11">The sequence shown here is derived from an EMBL/GenBank/DDBJ whole genome shotgun (WGS) entry which is preliminary data.</text>
</comment>
<proteinExistence type="inferred from homology"/>
<feature type="transmembrane region" description="Helical" evidence="10">
    <location>
        <begin position="20"/>
        <end position="39"/>
    </location>
</feature>
<keyword evidence="3 10" id="KW-0808">Transferase</keyword>
<feature type="non-terminal residue" evidence="11">
    <location>
        <position position="1"/>
    </location>
</feature>
<reference evidence="11" key="1">
    <citation type="submission" date="2022-07" db="EMBL/GenBank/DDBJ databases">
        <authorList>
            <person name="Trinca V."/>
            <person name="Uliana J.V.C."/>
            <person name="Torres T.T."/>
            <person name="Ward R.J."/>
            <person name="Monesi N."/>
        </authorList>
    </citation>
    <scope>NUCLEOTIDE SEQUENCE</scope>
    <source>
        <strain evidence="11">HSMRA1968</strain>
        <tissue evidence="11">Whole embryos</tissue>
    </source>
</reference>
<evidence type="ECO:0000313" key="11">
    <source>
        <dbReference type="EMBL" id="KAJ6642148.1"/>
    </source>
</evidence>
<evidence type="ECO:0000256" key="1">
    <source>
        <dbReference type="ARBA" id="ARBA00004141"/>
    </source>
</evidence>
<dbReference type="Proteomes" id="UP001151699">
    <property type="component" value="Chromosome B"/>
</dbReference>
<feature type="transmembrane region" description="Helical" evidence="10">
    <location>
        <begin position="129"/>
        <end position="146"/>
    </location>
</feature>
<feature type="transmembrane region" description="Helical" evidence="10">
    <location>
        <begin position="60"/>
        <end position="78"/>
    </location>
</feature>
<comment type="catalytic activity">
    <reaction evidence="10">
        <text>a very-long-chain acyl-CoA + malonyl-CoA + H(+) = a very-long-chain 3-oxoacyl-CoA + CO2 + CoA</text>
        <dbReference type="Rhea" id="RHEA:32727"/>
        <dbReference type="ChEBI" id="CHEBI:15378"/>
        <dbReference type="ChEBI" id="CHEBI:16526"/>
        <dbReference type="ChEBI" id="CHEBI:57287"/>
        <dbReference type="ChEBI" id="CHEBI:57384"/>
        <dbReference type="ChEBI" id="CHEBI:90725"/>
        <dbReference type="ChEBI" id="CHEBI:90736"/>
        <dbReference type="EC" id="2.3.1.199"/>
    </reaction>
</comment>
<dbReference type="AlphaFoldDB" id="A0A9Q0S326"/>
<evidence type="ECO:0000256" key="10">
    <source>
        <dbReference type="RuleBase" id="RU361115"/>
    </source>
</evidence>
<accession>A0A9Q0S326</accession>
<dbReference type="GO" id="GO:0030148">
    <property type="term" value="P:sphingolipid biosynthetic process"/>
    <property type="evidence" value="ECO:0007669"/>
    <property type="project" value="TreeGrafter"/>
</dbReference>
<keyword evidence="8 10" id="KW-0472">Membrane</keyword>
<feature type="transmembrane region" description="Helical" evidence="10">
    <location>
        <begin position="191"/>
        <end position="208"/>
    </location>
</feature>
<dbReference type="Pfam" id="PF01151">
    <property type="entry name" value="ELO"/>
    <property type="match status" value="1"/>
</dbReference>
<evidence type="ECO:0000256" key="9">
    <source>
        <dbReference type="ARBA" id="ARBA00023160"/>
    </source>
</evidence>
<keyword evidence="9 10" id="KW-0275">Fatty acid biosynthesis</keyword>
<dbReference type="InterPro" id="IPR002076">
    <property type="entry name" value="ELO_fam"/>
</dbReference>
<evidence type="ECO:0000256" key="8">
    <source>
        <dbReference type="ARBA" id="ARBA00023136"/>
    </source>
</evidence>
<comment type="similarity">
    <text evidence="10">Belongs to the ELO family.</text>
</comment>
<keyword evidence="5 10" id="KW-0276">Fatty acid metabolism</keyword>
<dbReference type="OrthoDB" id="434092at2759"/>
<evidence type="ECO:0000256" key="5">
    <source>
        <dbReference type="ARBA" id="ARBA00022832"/>
    </source>
</evidence>
<dbReference type="GO" id="GO:0042761">
    <property type="term" value="P:very long-chain fatty acid biosynthetic process"/>
    <property type="evidence" value="ECO:0007669"/>
    <property type="project" value="TreeGrafter"/>
</dbReference>
<dbReference type="PANTHER" id="PTHR11157:SF116">
    <property type="entry name" value="ELONGATION OF VERY LONG CHAIN FATTY ACIDS PROTEIN-RELATED"/>
    <property type="match status" value="1"/>
</dbReference>
<dbReference type="GO" id="GO:0019367">
    <property type="term" value="P:fatty acid elongation, saturated fatty acid"/>
    <property type="evidence" value="ECO:0007669"/>
    <property type="project" value="TreeGrafter"/>
</dbReference>
<dbReference type="EC" id="2.3.1.199" evidence="10"/>
<keyword evidence="12" id="KW-1185">Reference proteome</keyword>
<evidence type="ECO:0000313" key="12">
    <source>
        <dbReference type="Proteomes" id="UP001151699"/>
    </source>
</evidence>
<feature type="transmembrane region" description="Helical" evidence="10">
    <location>
        <begin position="98"/>
        <end position="117"/>
    </location>
</feature>
<dbReference type="PANTHER" id="PTHR11157">
    <property type="entry name" value="FATTY ACID ACYL TRANSFERASE-RELATED"/>
    <property type="match status" value="1"/>
</dbReference>
<evidence type="ECO:0000256" key="4">
    <source>
        <dbReference type="ARBA" id="ARBA00022692"/>
    </source>
</evidence>
<organism evidence="11 12">
    <name type="scientific">Pseudolycoriella hygida</name>
    <dbReference type="NCBI Taxonomy" id="35572"/>
    <lineage>
        <taxon>Eukaryota</taxon>
        <taxon>Metazoa</taxon>
        <taxon>Ecdysozoa</taxon>
        <taxon>Arthropoda</taxon>
        <taxon>Hexapoda</taxon>
        <taxon>Insecta</taxon>
        <taxon>Pterygota</taxon>
        <taxon>Neoptera</taxon>
        <taxon>Endopterygota</taxon>
        <taxon>Diptera</taxon>
        <taxon>Nematocera</taxon>
        <taxon>Sciaroidea</taxon>
        <taxon>Sciaridae</taxon>
        <taxon>Pseudolycoriella</taxon>
    </lineage>
</organism>
<evidence type="ECO:0000256" key="2">
    <source>
        <dbReference type="ARBA" id="ARBA00022516"/>
    </source>
</evidence>
<sequence length="246" mass="29688">MSSNYSLFFHIDPNVEDLPLVNSPHIIVLIVVFYLYSVLKWGPNFMKNRPAYNLKTTIQIYNLSQIYFNIYLVYTGFIDMMKKNYFELRVEPYEYPLSYGYFLLKIYDLLETFIFVFRKKQRQVSFLHVYHHIMVLVFVYFGLRSLPGGHNIIYGFVNTCVHTLMYIYYFLAAYDSKMKWLYKWKKFMTQVQLTQFVVLFIHYAWPLYFGHCCVSQAQCVLNVIQAVIMIYLFGDFYIQNYIKKTK</sequence>
<keyword evidence="2 10" id="KW-0444">Lipid biosynthesis</keyword>
<dbReference type="PROSITE" id="PS01188">
    <property type="entry name" value="ELO"/>
    <property type="match status" value="1"/>
</dbReference>
<dbReference type="GO" id="GO:0009922">
    <property type="term" value="F:fatty acid elongase activity"/>
    <property type="evidence" value="ECO:0007669"/>
    <property type="project" value="UniProtKB-EC"/>
</dbReference>
<dbReference type="GO" id="GO:0034625">
    <property type="term" value="P:fatty acid elongation, monounsaturated fatty acid"/>
    <property type="evidence" value="ECO:0007669"/>
    <property type="project" value="TreeGrafter"/>
</dbReference>
<keyword evidence="4 10" id="KW-0812">Transmembrane</keyword>
<evidence type="ECO:0000256" key="3">
    <source>
        <dbReference type="ARBA" id="ARBA00022679"/>
    </source>
</evidence>
<evidence type="ECO:0000256" key="6">
    <source>
        <dbReference type="ARBA" id="ARBA00022989"/>
    </source>
</evidence>
<keyword evidence="6 10" id="KW-1133">Transmembrane helix</keyword>